<comment type="caution">
    <text evidence="3">The sequence shown here is derived from an EMBL/GenBank/DDBJ whole genome shotgun (WGS) entry which is preliminary data.</text>
</comment>
<dbReference type="InterPro" id="IPR059179">
    <property type="entry name" value="MLKL-like_MCAfunc"/>
</dbReference>
<keyword evidence="1" id="KW-0175">Coiled coil</keyword>
<feature type="compositionally biased region" description="Basic and acidic residues" evidence="2">
    <location>
        <begin position="534"/>
        <end position="544"/>
    </location>
</feature>
<feature type="region of interest" description="Disordered" evidence="2">
    <location>
        <begin position="366"/>
        <end position="398"/>
    </location>
</feature>
<feature type="region of interest" description="Disordered" evidence="2">
    <location>
        <begin position="177"/>
        <end position="279"/>
    </location>
</feature>
<feature type="compositionally biased region" description="Low complexity" evidence="2">
    <location>
        <begin position="190"/>
        <end position="207"/>
    </location>
</feature>
<feature type="compositionally biased region" description="Polar residues" evidence="2">
    <location>
        <begin position="246"/>
        <end position="263"/>
    </location>
</feature>
<dbReference type="AlphaFoldDB" id="A0A8H4QIC3"/>
<keyword evidence="4" id="KW-1185">Reference proteome</keyword>
<evidence type="ECO:0000256" key="1">
    <source>
        <dbReference type="SAM" id="Coils"/>
    </source>
</evidence>
<dbReference type="EMBL" id="JAACJL010000057">
    <property type="protein sequence ID" value="KAF4611642.1"/>
    <property type="molecule type" value="Genomic_DNA"/>
</dbReference>
<feature type="coiled-coil region" evidence="1">
    <location>
        <begin position="279"/>
        <end position="306"/>
    </location>
</feature>
<reference evidence="3 4" key="1">
    <citation type="submission" date="2019-12" db="EMBL/GenBank/DDBJ databases">
        <authorList>
            <person name="Floudas D."/>
            <person name="Bentzer J."/>
            <person name="Ahren D."/>
            <person name="Johansson T."/>
            <person name="Persson P."/>
            <person name="Tunlid A."/>
        </authorList>
    </citation>
    <scope>NUCLEOTIDE SEQUENCE [LARGE SCALE GENOMIC DNA]</scope>
    <source>
        <strain evidence="3 4">CBS 102.39</strain>
    </source>
</reference>
<feature type="compositionally biased region" description="Low complexity" evidence="2">
    <location>
        <begin position="215"/>
        <end position="226"/>
    </location>
</feature>
<feature type="compositionally biased region" description="Basic and acidic residues" evidence="2">
    <location>
        <begin position="177"/>
        <end position="186"/>
    </location>
</feature>
<evidence type="ECO:0000313" key="4">
    <source>
        <dbReference type="Proteomes" id="UP000521872"/>
    </source>
</evidence>
<organism evidence="3 4">
    <name type="scientific">Agrocybe pediades</name>
    <dbReference type="NCBI Taxonomy" id="84607"/>
    <lineage>
        <taxon>Eukaryota</taxon>
        <taxon>Fungi</taxon>
        <taxon>Dikarya</taxon>
        <taxon>Basidiomycota</taxon>
        <taxon>Agaricomycotina</taxon>
        <taxon>Agaricomycetes</taxon>
        <taxon>Agaricomycetidae</taxon>
        <taxon>Agaricales</taxon>
        <taxon>Agaricineae</taxon>
        <taxon>Strophariaceae</taxon>
        <taxon>Agrocybe</taxon>
    </lineage>
</organism>
<dbReference type="Proteomes" id="UP000521872">
    <property type="component" value="Unassembled WGS sequence"/>
</dbReference>
<dbReference type="CDD" id="cd21037">
    <property type="entry name" value="MLKL_NTD"/>
    <property type="match status" value="1"/>
</dbReference>
<feature type="compositionally biased region" description="Polar residues" evidence="2">
    <location>
        <begin position="511"/>
        <end position="529"/>
    </location>
</feature>
<proteinExistence type="predicted"/>
<gene>
    <name evidence="3" type="ORF">D9613_004579</name>
</gene>
<name>A0A8H4QIC3_9AGAR</name>
<feature type="compositionally biased region" description="Polar residues" evidence="2">
    <location>
        <begin position="458"/>
        <end position="467"/>
    </location>
</feature>
<sequence length="544" mass="60098">MEPKTSKKVFAGVVATSNRLETSKPIASTLRTTANGEGLPFLKDVASCANGIMSTIQAIEDGDIDDNFVALALDASGLVYIVIHQCQKELPRDSDLLDRMKISVIELERNLHDIQSFVEKKAHRSLAKRILKHSADEQKIGELRSQLQAWLPNFGRSGEHSVHDVLEGIIDRKLRKIERNHSKNKDLPTAPRQASSSSRIQPSISRSTTEAPGASSLSSSDLISSPRPRPASPAIVSGKRPMHTPPSISISPQPLDEQLSTRIPTPGLPESMPQTADITRRAREEKQAREKALIEAEARKKKLFQEERIRKLAERERWRRSQQEFIRLPDLNLDDMDLDNLPIASSSGAISKFPVSVIPATPTSEVADLSRYGPGPPTPAVRELPRKPPSITSTSEDERVAAALHAKMQRELELEDEREAKKYAAKLQLEMEAEERLRVHHPKLRSSKRKKTRLIESATPSGSDTDVSNVSAPRRSSPSPSRSHPSQSKSNQGGGSPRSRPLHPLPPGLVASQSTSGDRASQTTITNHMNMPKQYHENESDSDN</sequence>
<feature type="compositionally biased region" description="Low complexity" evidence="2">
    <location>
        <begin position="468"/>
        <end position="490"/>
    </location>
</feature>
<accession>A0A8H4QIC3</accession>
<evidence type="ECO:0000256" key="2">
    <source>
        <dbReference type="SAM" id="MobiDB-lite"/>
    </source>
</evidence>
<feature type="compositionally biased region" description="Basic residues" evidence="2">
    <location>
        <begin position="438"/>
        <end position="452"/>
    </location>
</feature>
<evidence type="ECO:0000313" key="3">
    <source>
        <dbReference type="EMBL" id="KAF4611642.1"/>
    </source>
</evidence>
<protein>
    <submittedName>
        <fullName evidence="3">Uncharacterized protein</fullName>
    </submittedName>
</protein>
<feature type="region of interest" description="Disordered" evidence="2">
    <location>
        <begin position="430"/>
        <end position="544"/>
    </location>
</feature>